<dbReference type="InterPro" id="IPR009051">
    <property type="entry name" value="Helical_ferredxn"/>
</dbReference>
<keyword evidence="6" id="KW-0813">Transport</keyword>
<dbReference type="GO" id="GO:0051539">
    <property type="term" value="F:4 iron, 4 sulfur cluster binding"/>
    <property type="evidence" value="ECO:0007669"/>
    <property type="project" value="UniProtKB-UniRule"/>
</dbReference>
<dbReference type="GO" id="GO:0046872">
    <property type="term" value="F:metal ion binding"/>
    <property type="evidence" value="ECO:0007669"/>
    <property type="project" value="UniProtKB-UniRule"/>
</dbReference>
<dbReference type="InterPro" id="IPR017900">
    <property type="entry name" value="4Fe4S_Fe_S_CS"/>
</dbReference>
<comment type="cofactor">
    <cofactor evidence="6">
        <name>[4Fe-4S] cluster</name>
        <dbReference type="ChEBI" id="CHEBI:49883"/>
    </cofactor>
    <text evidence="6">Binds 2 [4Fe-4S] clusters.</text>
</comment>
<name>D8K8H5_NITWC</name>
<evidence type="ECO:0000256" key="4">
    <source>
        <dbReference type="ARBA" id="ARBA00023004"/>
    </source>
</evidence>
<keyword evidence="3" id="KW-0677">Repeat</keyword>
<dbReference type="PANTHER" id="PTHR32479">
    <property type="entry name" value="GLYCOLATE OXIDASE IRON-SULFUR SUBUNIT"/>
    <property type="match status" value="1"/>
</dbReference>
<dbReference type="InterPro" id="IPR004017">
    <property type="entry name" value="Cys_rich_dom"/>
</dbReference>
<evidence type="ECO:0000256" key="5">
    <source>
        <dbReference type="ARBA" id="ARBA00023014"/>
    </source>
</evidence>
<dbReference type="EMBL" id="CP002086">
    <property type="protein sequence ID" value="ADJ29095.1"/>
    <property type="molecule type" value="Genomic_DNA"/>
</dbReference>
<keyword evidence="6" id="KW-0249">Electron transport</keyword>
<evidence type="ECO:0000256" key="2">
    <source>
        <dbReference type="ARBA" id="ARBA00022723"/>
    </source>
</evidence>
<dbReference type="InterPro" id="IPR017896">
    <property type="entry name" value="4Fe4S_Fe-S-bd"/>
</dbReference>
<dbReference type="Pfam" id="PF02754">
    <property type="entry name" value="CCG"/>
    <property type="match status" value="2"/>
</dbReference>
<dbReference type="KEGG" id="nwa:Nwat_2266"/>
<dbReference type="EC" id="1.1.99.14" evidence="6"/>
<dbReference type="STRING" id="105559.Nwat_2266"/>
<dbReference type="PANTHER" id="PTHR32479:SF17">
    <property type="entry name" value="GLYCOLATE OXIDASE IRON-SULFUR SUBUNIT"/>
    <property type="match status" value="1"/>
</dbReference>
<feature type="domain" description="4Fe-4S ferredoxin-type" evidence="7">
    <location>
        <begin position="66"/>
        <end position="97"/>
    </location>
</feature>
<dbReference type="OrthoDB" id="9765258at2"/>
<comment type="function">
    <text evidence="6">Component of a complex that catalyzes the oxidation of glycolate to glyoxylate.</text>
</comment>
<keyword evidence="9" id="KW-1185">Reference proteome</keyword>
<keyword evidence="4 6" id="KW-0408">Iron</keyword>
<keyword evidence="1 6" id="KW-0004">4Fe-4S</keyword>
<dbReference type="RefSeq" id="WP_013221167.1">
    <property type="nucleotide sequence ID" value="NC_014315.1"/>
</dbReference>
<comment type="catalytic activity">
    <reaction evidence="6">
        <text>glycolate + A = glyoxylate + AH2</text>
        <dbReference type="Rhea" id="RHEA:21264"/>
        <dbReference type="ChEBI" id="CHEBI:13193"/>
        <dbReference type="ChEBI" id="CHEBI:17499"/>
        <dbReference type="ChEBI" id="CHEBI:29805"/>
        <dbReference type="ChEBI" id="CHEBI:36655"/>
        <dbReference type="EC" id="1.1.99.14"/>
    </reaction>
</comment>
<dbReference type="AlphaFoldDB" id="D8K8H5"/>
<dbReference type="PROSITE" id="PS51379">
    <property type="entry name" value="4FE4S_FER_2"/>
    <property type="match status" value="2"/>
</dbReference>
<sequence length="405" mass="44375">MQTQLADLIKNTSQGQEADAILRSCVHCGFCTATCPTYQLLGDELDGPRGRIYLIKETLEGQPVSRKTQQHLDRCLTCRACETTCPSGVRYGRLVDIGREVVATKVARPPRERLTRAALRALLPYRRRFTILLRLGQILSLFLPSAIKRTIPPHSKARAWPAPLHSRKMLILEGCVQPALAPEINASTAWVLDQLGISLVRSPHSGCCGAINHHLSAPQSALDFMRRNIDAWWPQIEAGAEAIVVTASGCGAMIKEYGSLLAEDPDYRVKAARITELAQDIGEILAQEDRSGLVPSPHVPRRIAFQSPCTLQHGQQLGGLVENILQEAGFDLTEVPDAHLCCGSAGTYSLLQRDLSQRLLANKLTALEHGHPQLIATANIGCLTHLQSQSSLPVKHWITLFDPSV</sequence>
<evidence type="ECO:0000256" key="3">
    <source>
        <dbReference type="ARBA" id="ARBA00022737"/>
    </source>
</evidence>
<dbReference type="eggNOG" id="COG0247">
    <property type="taxonomic scope" value="Bacteria"/>
</dbReference>
<gene>
    <name evidence="8" type="ordered locus">Nwat_2266</name>
</gene>
<proteinExistence type="predicted"/>
<dbReference type="Proteomes" id="UP000000393">
    <property type="component" value="Chromosome"/>
</dbReference>
<evidence type="ECO:0000256" key="1">
    <source>
        <dbReference type="ARBA" id="ARBA00022485"/>
    </source>
</evidence>
<dbReference type="Pfam" id="PF13183">
    <property type="entry name" value="Fer4_8"/>
    <property type="match status" value="1"/>
</dbReference>
<evidence type="ECO:0000256" key="6">
    <source>
        <dbReference type="PIRNR" id="PIRNR000139"/>
    </source>
</evidence>
<dbReference type="FunFam" id="1.10.1060.10:FF:000012">
    <property type="entry name" value="Glycolate oxidase iron-sulfur subunit"/>
    <property type="match status" value="1"/>
</dbReference>
<dbReference type="GO" id="GO:0019154">
    <property type="term" value="F:glycolate dehydrogenase activity"/>
    <property type="evidence" value="ECO:0007669"/>
    <property type="project" value="UniProtKB-EC"/>
</dbReference>
<dbReference type="SUPFAM" id="SSF54862">
    <property type="entry name" value="4Fe-4S ferredoxins"/>
    <property type="match status" value="1"/>
</dbReference>
<organism evidence="8 9">
    <name type="scientific">Nitrosococcus watsoni (strain C-113)</name>
    <dbReference type="NCBI Taxonomy" id="105559"/>
    <lineage>
        <taxon>Bacteria</taxon>
        <taxon>Pseudomonadati</taxon>
        <taxon>Pseudomonadota</taxon>
        <taxon>Gammaproteobacteria</taxon>
        <taxon>Chromatiales</taxon>
        <taxon>Chromatiaceae</taxon>
        <taxon>Nitrosococcus</taxon>
    </lineage>
</organism>
<dbReference type="PIRSF" id="PIRSF000139">
    <property type="entry name" value="Glc_ox_4Fe-4S"/>
    <property type="match status" value="1"/>
</dbReference>
<accession>D8K8H5</accession>
<reference evidence="8 9" key="1">
    <citation type="submission" date="2010-06" db="EMBL/GenBank/DDBJ databases">
        <title>Complete sequence of chromosome of Nitrosococcus watsoni C-113.</title>
        <authorList>
            <consortium name="US DOE Joint Genome Institute"/>
            <person name="Lucas S."/>
            <person name="Copeland A."/>
            <person name="Lapidus A."/>
            <person name="Cheng J.-F."/>
            <person name="Bruce D."/>
            <person name="Goodwin L."/>
            <person name="Pitluck S."/>
            <person name="Malfatti S.A."/>
            <person name="Chain P.S.G."/>
            <person name="Land M."/>
            <person name="Hauser L."/>
            <person name="Kyrpides N."/>
            <person name="Ivanova N."/>
            <person name="Cambell M.A."/>
            <person name="Heidelberg J.F."/>
            <person name="Klotz M.G."/>
            <person name="Woyke T."/>
        </authorList>
    </citation>
    <scope>NUCLEOTIDE SEQUENCE [LARGE SCALE GENOMIC DNA]</scope>
    <source>
        <strain evidence="8 9">C-113</strain>
    </source>
</reference>
<evidence type="ECO:0000259" key="7">
    <source>
        <dbReference type="PROSITE" id="PS51379"/>
    </source>
</evidence>
<dbReference type="Gene3D" id="1.10.1060.10">
    <property type="entry name" value="Alpha-helical ferredoxin"/>
    <property type="match status" value="1"/>
</dbReference>
<evidence type="ECO:0000313" key="8">
    <source>
        <dbReference type="EMBL" id="ADJ29095.1"/>
    </source>
</evidence>
<dbReference type="InterPro" id="IPR012257">
    <property type="entry name" value="Glc_ox_4Fe-4S"/>
</dbReference>
<comment type="catalytic activity">
    <reaction evidence="6">
        <text>(R)-lactate + A = pyruvate + AH2</text>
        <dbReference type="Rhea" id="RHEA:15089"/>
        <dbReference type="ChEBI" id="CHEBI:13193"/>
        <dbReference type="ChEBI" id="CHEBI:15361"/>
        <dbReference type="ChEBI" id="CHEBI:16004"/>
        <dbReference type="ChEBI" id="CHEBI:17499"/>
    </reaction>
</comment>
<feature type="domain" description="4Fe-4S ferredoxin-type" evidence="7">
    <location>
        <begin position="14"/>
        <end position="47"/>
    </location>
</feature>
<evidence type="ECO:0000313" key="9">
    <source>
        <dbReference type="Proteomes" id="UP000000393"/>
    </source>
</evidence>
<dbReference type="PROSITE" id="PS00198">
    <property type="entry name" value="4FE4S_FER_1"/>
    <property type="match status" value="1"/>
</dbReference>
<dbReference type="HOGENOM" id="CLU_023081_0_0_6"/>
<keyword evidence="2 6" id="KW-0479">Metal-binding</keyword>
<keyword evidence="5 6" id="KW-0411">Iron-sulfur</keyword>
<protein>
    <recommendedName>
        <fullName evidence="6">Glycolate oxidase iron-sulfur subunit</fullName>
        <ecNumber evidence="6">1.1.99.14</ecNumber>
    </recommendedName>
</protein>
<dbReference type="NCBIfam" id="NF008434">
    <property type="entry name" value="PRK11274.1"/>
    <property type="match status" value="1"/>
</dbReference>